<name>A0A645ILQ1_9ZZZZ</name>
<gene>
    <name evidence="1" type="ORF">SDC9_199877</name>
</gene>
<protein>
    <submittedName>
        <fullName evidence="1">Uncharacterized protein</fullName>
    </submittedName>
</protein>
<sequence length="108" mass="11932">MQNHESNHKIHFLLGQNRFSTGTKPVPLFLRNADQKEIPLADRQIVQIGNGFVIPQVAEHSLYRIDAQFLPVDEKCGLPVFPAHVADHDQTFPGRGLAPFIPGGVDPG</sequence>
<organism evidence="1">
    <name type="scientific">bioreactor metagenome</name>
    <dbReference type="NCBI Taxonomy" id="1076179"/>
    <lineage>
        <taxon>unclassified sequences</taxon>
        <taxon>metagenomes</taxon>
        <taxon>ecological metagenomes</taxon>
    </lineage>
</organism>
<dbReference type="EMBL" id="VSSQ01118117">
    <property type="protein sequence ID" value="MPN52221.1"/>
    <property type="molecule type" value="Genomic_DNA"/>
</dbReference>
<proteinExistence type="predicted"/>
<evidence type="ECO:0000313" key="1">
    <source>
        <dbReference type="EMBL" id="MPN52221.1"/>
    </source>
</evidence>
<dbReference type="AlphaFoldDB" id="A0A645ILQ1"/>
<accession>A0A645ILQ1</accession>
<reference evidence="1" key="1">
    <citation type="submission" date="2019-08" db="EMBL/GenBank/DDBJ databases">
        <authorList>
            <person name="Kucharzyk K."/>
            <person name="Murdoch R.W."/>
            <person name="Higgins S."/>
            <person name="Loffler F."/>
        </authorList>
    </citation>
    <scope>NUCLEOTIDE SEQUENCE</scope>
</reference>
<comment type="caution">
    <text evidence="1">The sequence shown here is derived from an EMBL/GenBank/DDBJ whole genome shotgun (WGS) entry which is preliminary data.</text>
</comment>